<feature type="compositionally biased region" description="Polar residues" evidence="6">
    <location>
        <begin position="34"/>
        <end position="44"/>
    </location>
</feature>
<evidence type="ECO:0000256" key="3">
    <source>
        <dbReference type="ARBA" id="ARBA00023136"/>
    </source>
</evidence>
<dbReference type="EMBL" id="LYPC01000027">
    <property type="protein sequence ID" value="OCT12552.1"/>
    <property type="molecule type" value="Genomic_DNA"/>
</dbReference>
<dbReference type="PANTHER" id="PTHR43649:SF33">
    <property type="entry name" value="POLYGALACTURONAN_RHAMNOGALACTURONAN-BINDING PROTEIN YTCQ"/>
    <property type="match status" value="1"/>
</dbReference>
<evidence type="ECO:0000256" key="5">
    <source>
        <dbReference type="ARBA" id="ARBA00023288"/>
    </source>
</evidence>
<sequence length="516" mass="56532">MKMQINGTNVKKTAALTAMIMMVGWLTGCSGTSGSSEIASTGSPKPSGGAVTAAPTSSAPVTITMWNRWPELKDSFTETATAFHSKNPSITVNLVDVPPAEMTAQMQTAIAGAQLPDIFPNGNYSTFPQLVSMGLIRQLDDVINADVKKRFDPGTWAEGTSTMNNHIYTYPLYTPRRPGYVMYYNKSVLQQAGLTVKDVPKTWDELVTVSQKVKQATQGQAYGLVVGFKSAYVTTGVTGQIATAISPDVAPSNQFNYKTGKYEQNSNGIVETVQFFQKLNNDKLLHPNSLLSDEFQAASLFASGKAAFFLNGSWQVNNFVNTQKFTDFDSAPIPTKDGKQQYRDYNGNLPATLYVSNSTKHPAEVKAFLEFMTDNFYPKLIQKGIEYSPIPDINQKYKAENNPLFDNVEKLQNDMFVLVPQPFSRNASAIDVQTELNGQLPKTVLSDVVTGYLAGQIKDLQSGLDTLAGQYNKALGDVITKVNSSGKKIVPSDYSFENWTPLKPYDSTLYAGLKKN</sequence>
<dbReference type="Gene3D" id="3.40.190.10">
    <property type="entry name" value="Periplasmic binding protein-like II"/>
    <property type="match status" value="1"/>
</dbReference>
<dbReference type="AlphaFoldDB" id="A0A1C0ZWR5"/>
<dbReference type="Proteomes" id="UP000093309">
    <property type="component" value="Unassembled WGS sequence"/>
</dbReference>
<protein>
    <recommendedName>
        <fullName evidence="9">ABC transporter substrate-binding protein</fullName>
    </recommendedName>
</protein>
<evidence type="ECO:0000313" key="8">
    <source>
        <dbReference type="Proteomes" id="UP000093309"/>
    </source>
</evidence>
<feature type="region of interest" description="Disordered" evidence="6">
    <location>
        <begin position="34"/>
        <end position="56"/>
    </location>
</feature>
<name>A0A1C0ZWR5_9BACL</name>
<dbReference type="OrthoDB" id="9795467at2"/>
<evidence type="ECO:0000313" key="7">
    <source>
        <dbReference type="EMBL" id="OCT12552.1"/>
    </source>
</evidence>
<dbReference type="SUPFAM" id="SSF53850">
    <property type="entry name" value="Periplasmic binding protein-like II"/>
    <property type="match status" value="1"/>
</dbReference>
<organism evidence="7 8">
    <name type="scientific">Paenibacillus pectinilyticus</name>
    <dbReference type="NCBI Taxonomy" id="512399"/>
    <lineage>
        <taxon>Bacteria</taxon>
        <taxon>Bacillati</taxon>
        <taxon>Bacillota</taxon>
        <taxon>Bacilli</taxon>
        <taxon>Bacillales</taxon>
        <taxon>Paenibacillaceae</taxon>
        <taxon>Paenibacillus</taxon>
    </lineage>
</organism>
<keyword evidence="8" id="KW-1185">Reference proteome</keyword>
<dbReference type="InterPro" id="IPR050490">
    <property type="entry name" value="Bact_solute-bd_prot1"/>
</dbReference>
<keyword evidence="2" id="KW-0732">Signal</keyword>
<gene>
    <name evidence="7" type="ORF">A8709_32550</name>
</gene>
<evidence type="ECO:0000256" key="4">
    <source>
        <dbReference type="ARBA" id="ARBA00023139"/>
    </source>
</evidence>
<reference evidence="8" key="1">
    <citation type="submission" date="2016-05" db="EMBL/GenBank/DDBJ databases">
        <title>Paenibacillus oryzae. sp. nov., isolated from the rice root.</title>
        <authorList>
            <person name="Zhang J."/>
            <person name="Zhang X."/>
        </authorList>
    </citation>
    <scope>NUCLEOTIDE SEQUENCE [LARGE SCALE GENOMIC DNA]</scope>
    <source>
        <strain evidence="8">KCTC13222</strain>
    </source>
</reference>
<evidence type="ECO:0000256" key="1">
    <source>
        <dbReference type="ARBA" id="ARBA00022475"/>
    </source>
</evidence>
<dbReference type="Pfam" id="PF01547">
    <property type="entry name" value="SBP_bac_1"/>
    <property type="match status" value="1"/>
</dbReference>
<comment type="caution">
    <text evidence="7">The sequence shown here is derived from an EMBL/GenBank/DDBJ whole genome shotgun (WGS) entry which is preliminary data.</text>
</comment>
<keyword evidence="5" id="KW-0449">Lipoprotein</keyword>
<dbReference type="STRING" id="512399.A8709_32550"/>
<keyword evidence="3" id="KW-0472">Membrane</keyword>
<dbReference type="InterPro" id="IPR006059">
    <property type="entry name" value="SBP"/>
</dbReference>
<dbReference type="PANTHER" id="PTHR43649">
    <property type="entry name" value="ARABINOSE-BINDING PROTEIN-RELATED"/>
    <property type="match status" value="1"/>
</dbReference>
<dbReference type="CDD" id="cd13585">
    <property type="entry name" value="PBP2_TMBP_like"/>
    <property type="match status" value="1"/>
</dbReference>
<accession>A0A1C0ZWR5</accession>
<dbReference type="RefSeq" id="WP_065856950.1">
    <property type="nucleotide sequence ID" value="NZ_LYPC01000027.1"/>
</dbReference>
<evidence type="ECO:0000256" key="6">
    <source>
        <dbReference type="SAM" id="MobiDB-lite"/>
    </source>
</evidence>
<proteinExistence type="predicted"/>
<keyword evidence="1" id="KW-1003">Cell membrane</keyword>
<evidence type="ECO:0000256" key="2">
    <source>
        <dbReference type="ARBA" id="ARBA00022729"/>
    </source>
</evidence>
<keyword evidence="4" id="KW-0564">Palmitate</keyword>
<evidence type="ECO:0008006" key="9">
    <source>
        <dbReference type="Google" id="ProtNLM"/>
    </source>
</evidence>
<dbReference type="PROSITE" id="PS51257">
    <property type="entry name" value="PROKAR_LIPOPROTEIN"/>
    <property type="match status" value="1"/>
</dbReference>